<dbReference type="PROSITE" id="PS50931">
    <property type="entry name" value="HTH_LYSR"/>
    <property type="match status" value="1"/>
</dbReference>
<keyword evidence="2" id="KW-0805">Transcription regulation</keyword>
<reference evidence="6 7" key="1">
    <citation type="submission" date="2023-01" db="EMBL/GenBank/DDBJ databases">
        <title>Complete genome sequence of Marinomonas pontica strain 200518_36.</title>
        <authorList>
            <person name="Ueki S."/>
            <person name="Gajardo G."/>
            <person name="Maruyama F."/>
        </authorList>
    </citation>
    <scope>NUCLEOTIDE SEQUENCE [LARGE SCALE GENOMIC DNA]</scope>
    <source>
        <strain evidence="6 7">200518_36</strain>
    </source>
</reference>
<dbReference type="PRINTS" id="PR00039">
    <property type="entry name" value="HTHLYSR"/>
</dbReference>
<evidence type="ECO:0000256" key="2">
    <source>
        <dbReference type="ARBA" id="ARBA00023015"/>
    </source>
</evidence>
<dbReference type="Gene3D" id="1.10.10.10">
    <property type="entry name" value="Winged helix-like DNA-binding domain superfamily/Winged helix DNA-binding domain"/>
    <property type="match status" value="1"/>
</dbReference>
<protein>
    <submittedName>
        <fullName evidence="6">LysR family transcriptional regulator</fullName>
    </submittedName>
</protein>
<keyword evidence="7" id="KW-1185">Reference proteome</keyword>
<dbReference type="RefSeq" id="WP_265728574.1">
    <property type="nucleotide sequence ID" value="NZ_AP027271.1"/>
</dbReference>
<keyword evidence="3" id="KW-0238">DNA-binding</keyword>
<sequence>MINPHWLRSFCSLVEIAHFTRTAEQLNMTQSGVSQHIRKLEEQLGKPLLIRHGKQFTLTDAGECLYQEGRHVLNSLEQLEKQVGEDSAFEGVVRVVSPGSVGLKLYRQLLLLQKKHPNLIIDYRFAPNREVERFILEHKADIGFMTSSSVMNDVHMQAIAEEELLLVTPNTLQSPSWRELQALGFIDHPDGAYHAGLLLGANYPEFEAGQTFRKSGFSNQISLILEPVAMGLGFTVLPRHAISAFNNPDRIFVNSLANSVSETLYLGVHRHKRLSNRMHTVIEEAKRCLR</sequence>
<dbReference type="Proteomes" id="UP001307608">
    <property type="component" value="Chromosome"/>
</dbReference>
<evidence type="ECO:0000313" key="7">
    <source>
        <dbReference type="Proteomes" id="UP001307608"/>
    </source>
</evidence>
<dbReference type="EMBL" id="AP027271">
    <property type="protein sequence ID" value="BDX02043.1"/>
    <property type="molecule type" value="Genomic_DNA"/>
</dbReference>
<dbReference type="PANTHER" id="PTHR30126">
    <property type="entry name" value="HTH-TYPE TRANSCRIPTIONAL REGULATOR"/>
    <property type="match status" value="1"/>
</dbReference>
<dbReference type="PANTHER" id="PTHR30126:SF99">
    <property type="entry name" value="TRANSCRIPTIONAL REGULATOR LYSR FAMILY"/>
    <property type="match status" value="1"/>
</dbReference>
<dbReference type="InterPro" id="IPR000847">
    <property type="entry name" value="LysR_HTH_N"/>
</dbReference>
<dbReference type="Gene3D" id="3.40.190.10">
    <property type="entry name" value="Periplasmic binding protein-like II"/>
    <property type="match status" value="2"/>
</dbReference>
<evidence type="ECO:0000256" key="1">
    <source>
        <dbReference type="ARBA" id="ARBA00009437"/>
    </source>
</evidence>
<organism evidence="6 7">
    <name type="scientific">Marinomonas pontica</name>
    <dbReference type="NCBI Taxonomy" id="264739"/>
    <lineage>
        <taxon>Bacteria</taxon>
        <taxon>Pseudomonadati</taxon>
        <taxon>Pseudomonadota</taxon>
        <taxon>Gammaproteobacteria</taxon>
        <taxon>Oceanospirillales</taxon>
        <taxon>Oceanospirillaceae</taxon>
        <taxon>Marinomonas</taxon>
    </lineage>
</organism>
<gene>
    <name evidence="6" type="ORF">MACH16_07910</name>
</gene>
<dbReference type="Pfam" id="PF03466">
    <property type="entry name" value="LysR_substrate"/>
    <property type="match status" value="1"/>
</dbReference>
<accession>A0ABM8FAH0</accession>
<dbReference type="SUPFAM" id="SSF46785">
    <property type="entry name" value="Winged helix' DNA-binding domain"/>
    <property type="match status" value="1"/>
</dbReference>
<dbReference type="InterPro" id="IPR036388">
    <property type="entry name" value="WH-like_DNA-bd_sf"/>
</dbReference>
<keyword evidence="4" id="KW-0804">Transcription</keyword>
<dbReference type="InterPro" id="IPR036390">
    <property type="entry name" value="WH_DNA-bd_sf"/>
</dbReference>
<evidence type="ECO:0000313" key="6">
    <source>
        <dbReference type="EMBL" id="BDX02043.1"/>
    </source>
</evidence>
<evidence type="ECO:0000256" key="3">
    <source>
        <dbReference type="ARBA" id="ARBA00023125"/>
    </source>
</evidence>
<dbReference type="CDD" id="cd05466">
    <property type="entry name" value="PBP2_LTTR_substrate"/>
    <property type="match status" value="1"/>
</dbReference>
<evidence type="ECO:0000259" key="5">
    <source>
        <dbReference type="PROSITE" id="PS50931"/>
    </source>
</evidence>
<name>A0ABM8FAH0_9GAMM</name>
<evidence type="ECO:0000256" key="4">
    <source>
        <dbReference type="ARBA" id="ARBA00023163"/>
    </source>
</evidence>
<proteinExistence type="inferred from homology"/>
<comment type="similarity">
    <text evidence="1">Belongs to the LysR transcriptional regulatory family.</text>
</comment>
<dbReference type="Pfam" id="PF00126">
    <property type="entry name" value="HTH_1"/>
    <property type="match status" value="1"/>
</dbReference>
<feature type="domain" description="HTH lysR-type" evidence="5">
    <location>
        <begin position="2"/>
        <end position="59"/>
    </location>
</feature>
<dbReference type="InterPro" id="IPR005119">
    <property type="entry name" value="LysR_subst-bd"/>
</dbReference>
<dbReference type="SUPFAM" id="SSF53850">
    <property type="entry name" value="Periplasmic binding protein-like II"/>
    <property type="match status" value="1"/>
</dbReference>